<keyword evidence="2" id="KW-0732">Signal</keyword>
<proteinExistence type="predicted"/>
<dbReference type="InterPro" id="IPR032831">
    <property type="entry name" value="LptM_cons"/>
</dbReference>
<evidence type="ECO:0000256" key="6">
    <source>
        <dbReference type="ARBA" id="ARBA00023288"/>
    </source>
</evidence>
<dbReference type="GO" id="GO:0009279">
    <property type="term" value="C:cell outer membrane"/>
    <property type="evidence" value="ECO:0007669"/>
    <property type="project" value="UniProtKB-SubCell"/>
</dbReference>
<sequence length="109" mass="11453">MVRPEFKDTVVNRFVSHVSWSKLAALGLILSALALGGCGRKGPLDLPPGAALTPSHAEVEGSNAQTYRSQTSPGSSADETLFAPAGSQGKQMIAPRGEKKRIILDPILD</sequence>
<evidence type="ECO:0000256" key="4">
    <source>
        <dbReference type="ARBA" id="ARBA00023139"/>
    </source>
</evidence>
<evidence type="ECO:0000256" key="1">
    <source>
        <dbReference type="ARBA" id="ARBA00004459"/>
    </source>
</evidence>
<keyword evidence="3" id="KW-0472">Membrane</keyword>
<name>A0A090MKR3_AFIFE</name>
<keyword evidence="4" id="KW-0564">Palmitate</keyword>
<organism evidence="8 9">
    <name type="scientific">Afipia felis</name>
    <name type="common">Cat scratch disease bacillus</name>
    <dbReference type="NCBI Taxonomy" id="1035"/>
    <lineage>
        <taxon>Bacteria</taxon>
        <taxon>Pseudomonadati</taxon>
        <taxon>Pseudomonadota</taxon>
        <taxon>Alphaproteobacteria</taxon>
        <taxon>Hyphomicrobiales</taxon>
        <taxon>Nitrobacteraceae</taxon>
        <taxon>Afipia</taxon>
    </lineage>
</organism>
<gene>
    <name evidence="8" type="ORF">BN961_00238</name>
</gene>
<dbReference type="NCBIfam" id="NF047847">
    <property type="entry name" value="SS_mature_LptM"/>
    <property type="match status" value="1"/>
</dbReference>
<evidence type="ECO:0000256" key="5">
    <source>
        <dbReference type="ARBA" id="ARBA00023237"/>
    </source>
</evidence>
<dbReference type="EMBL" id="CCAZ020000001">
    <property type="protein sequence ID" value="CEG06867.1"/>
    <property type="molecule type" value="Genomic_DNA"/>
</dbReference>
<evidence type="ECO:0000313" key="8">
    <source>
        <dbReference type="EMBL" id="CEG06867.1"/>
    </source>
</evidence>
<protein>
    <submittedName>
        <fullName evidence="8">Small periplasmic lipoprotein</fullName>
    </submittedName>
</protein>
<feature type="region of interest" description="Disordered" evidence="7">
    <location>
        <begin position="44"/>
        <end position="97"/>
    </location>
</feature>
<comment type="subcellular location">
    <subcellularLocation>
        <location evidence="1">Cell outer membrane</location>
        <topology evidence="1">Lipid-anchor</topology>
    </subcellularLocation>
</comment>
<dbReference type="Proteomes" id="UP000035762">
    <property type="component" value="Unassembled WGS sequence"/>
</dbReference>
<keyword evidence="5" id="KW-0998">Cell outer membrane</keyword>
<keyword evidence="9" id="KW-1185">Reference proteome</keyword>
<evidence type="ECO:0000313" key="9">
    <source>
        <dbReference type="Proteomes" id="UP000035762"/>
    </source>
</evidence>
<keyword evidence="6 8" id="KW-0449">Lipoprotein</keyword>
<evidence type="ECO:0000256" key="7">
    <source>
        <dbReference type="SAM" id="MobiDB-lite"/>
    </source>
</evidence>
<comment type="caution">
    <text evidence="8">The sequence shown here is derived from an EMBL/GenBank/DDBJ whole genome shotgun (WGS) entry which is preliminary data.</text>
</comment>
<dbReference type="OrthoDB" id="8139551at2"/>
<dbReference type="Pfam" id="PF13627">
    <property type="entry name" value="LptM_cons"/>
    <property type="match status" value="1"/>
</dbReference>
<dbReference type="AlphaFoldDB" id="A0A090MKR3"/>
<evidence type="ECO:0000256" key="2">
    <source>
        <dbReference type="ARBA" id="ARBA00022729"/>
    </source>
</evidence>
<accession>A0A090MKR3</accession>
<reference evidence="8 9" key="1">
    <citation type="journal article" date="2014" name="Genome Announc.">
        <title>Genome Sequence of Afipia felis Strain 76713, Isolated in Hospital Water Using an Amoeba Co-Culture Procedure.</title>
        <authorList>
            <person name="Benamar S."/>
            <person name="La Scola B."/>
            <person name="Croce O."/>
        </authorList>
    </citation>
    <scope>NUCLEOTIDE SEQUENCE [LARGE SCALE GENOMIC DNA]</scope>
    <source>
        <strain evidence="8 9">76713</strain>
    </source>
</reference>
<evidence type="ECO:0000256" key="3">
    <source>
        <dbReference type="ARBA" id="ARBA00023136"/>
    </source>
</evidence>
<feature type="compositionally biased region" description="Polar residues" evidence="7">
    <location>
        <begin position="62"/>
        <end position="78"/>
    </location>
</feature>
<dbReference type="RefSeq" id="WP_009337513.1">
    <property type="nucleotide sequence ID" value="NZ_CCAZ020000001.1"/>
</dbReference>